<name>A0A9N9CMW0_9GLOM</name>
<dbReference type="EMBL" id="CAJVPS010004765">
    <property type="protein sequence ID" value="CAG8607574.1"/>
    <property type="molecule type" value="Genomic_DNA"/>
</dbReference>
<accession>A0A9N9CMW0</accession>
<dbReference type="InterPro" id="IPR032675">
    <property type="entry name" value="LRR_dom_sf"/>
</dbReference>
<organism evidence="1 2">
    <name type="scientific">Ambispora leptoticha</name>
    <dbReference type="NCBI Taxonomy" id="144679"/>
    <lineage>
        <taxon>Eukaryota</taxon>
        <taxon>Fungi</taxon>
        <taxon>Fungi incertae sedis</taxon>
        <taxon>Mucoromycota</taxon>
        <taxon>Glomeromycotina</taxon>
        <taxon>Glomeromycetes</taxon>
        <taxon>Archaeosporales</taxon>
        <taxon>Ambisporaceae</taxon>
        <taxon>Ambispora</taxon>
    </lineage>
</organism>
<sequence length="156" mass="18256">PMDNLLEEFIKASGTLQYLRIEGDKRGRIDRIFPAITLNSRNLRAINLRNFDIKSLPILMQLNPNLYHLEVYTKNLDDTFFNMLARELLPTIKSLRLVLQKGDTLEMSEESFIHFLEVTHQNLKYLSLHPLAFKKSHRKLIMSYGIKLAASWNHSM</sequence>
<reference evidence="1" key="1">
    <citation type="submission" date="2021-06" db="EMBL/GenBank/DDBJ databases">
        <authorList>
            <person name="Kallberg Y."/>
            <person name="Tangrot J."/>
            <person name="Rosling A."/>
        </authorList>
    </citation>
    <scope>NUCLEOTIDE SEQUENCE</scope>
    <source>
        <strain evidence="1">FL130A</strain>
    </source>
</reference>
<keyword evidence="2" id="KW-1185">Reference proteome</keyword>
<proteinExistence type="predicted"/>
<protein>
    <submittedName>
        <fullName evidence="1">4736_t:CDS:1</fullName>
    </submittedName>
</protein>
<dbReference type="Proteomes" id="UP000789508">
    <property type="component" value="Unassembled WGS sequence"/>
</dbReference>
<dbReference type="Gene3D" id="3.80.10.10">
    <property type="entry name" value="Ribonuclease Inhibitor"/>
    <property type="match status" value="1"/>
</dbReference>
<evidence type="ECO:0000313" key="2">
    <source>
        <dbReference type="Proteomes" id="UP000789508"/>
    </source>
</evidence>
<feature type="non-terminal residue" evidence="1">
    <location>
        <position position="1"/>
    </location>
</feature>
<evidence type="ECO:0000313" key="1">
    <source>
        <dbReference type="EMBL" id="CAG8607574.1"/>
    </source>
</evidence>
<dbReference type="AlphaFoldDB" id="A0A9N9CMW0"/>
<dbReference type="SUPFAM" id="SSF52047">
    <property type="entry name" value="RNI-like"/>
    <property type="match status" value="1"/>
</dbReference>
<gene>
    <name evidence="1" type="ORF">ALEPTO_LOCUS8419</name>
</gene>
<comment type="caution">
    <text evidence="1">The sequence shown here is derived from an EMBL/GenBank/DDBJ whole genome shotgun (WGS) entry which is preliminary data.</text>
</comment>